<keyword evidence="2" id="KW-1185">Reference proteome</keyword>
<reference evidence="2" key="1">
    <citation type="journal article" date="2020" name="Microbiol. Resour. Announc.">
        <title>Draft Genome Sequences of Thiorhodococcus mannitoliphagus and Thiorhodococcus minor, Purple Sulfur Photosynthetic Bacteria in the Gammaproteobacterial Family Chromatiaceae.</title>
        <authorList>
            <person name="Aviles F.A."/>
            <person name="Meyer T.E."/>
            <person name="Kyndt J.A."/>
        </authorList>
    </citation>
    <scope>NUCLEOTIDE SEQUENCE [LARGE SCALE GENOMIC DNA]</scope>
    <source>
        <strain evidence="2">DSM 18266</strain>
    </source>
</reference>
<evidence type="ECO:0000313" key="2">
    <source>
        <dbReference type="Proteomes" id="UP000471640"/>
    </source>
</evidence>
<proteinExistence type="predicted"/>
<gene>
    <name evidence="1" type="ORF">G3480_02175</name>
</gene>
<sequence length="122" mass="13336">MLNVRDVINEHNCLTSVTAAYNPMQGQIPHPYLVKGQYFDVSLNGKSNDKHHLSFEQLVELLANPSLHPSARVRCKPNCAGTKPNGRRKLSELDWSALRACLIEAGVLSASGLLLRASLTSA</sequence>
<organism evidence="1 2">
    <name type="scientific">Thiorhodococcus mannitoliphagus</name>
    <dbReference type="NCBI Taxonomy" id="329406"/>
    <lineage>
        <taxon>Bacteria</taxon>
        <taxon>Pseudomonadati</taxon>
        <taxon>Pseudomonadota</taxon>
        <taxon>Gammaproteobacteria</taxon>
        <taxon>Chromatiales</taxon>
        <taxon>Chromatiaceae</taxon>
        <taxon>Thiorhodococcus</taxon>
    </lineage>
</organism>
<accession>A0A6P1DM51</accession>
<evidence type="ECO:0000313" key="1">
    <source>
        <dbReference type="EMBL" id="NEX19128.1"/>
    </source>
</evidence>
<dbReference type="EMBL" id="JAAIJR010000005">
    <property type="protein sequence ID" value="NEX19128.1"/>
    <property type="molecule type" value="Genomic_DNA"/>
</dbReference>
<protein>
    <submittedName>
        <fullName evidence="1">Uncharacterized protein</fullName>
    </submittedName>
</protein>
<name>A0A6P1DM51_9GAMM</name>
<comment type="caution">
    <text evidence="1">The sequence shown here is derived from an EMBL/GenBank/DDBJ whole genome shotgun (WGS) entry which is preliminary data.</text>
</comment>
<dbReference type="Proteomes" id="UP000471640">
    <property type="component" value="Unassembled WGS sequence"/>
</dbReference>
<reference evidence="1 2" key="2">
    <citation type="submission" date="2020-02" db="EMBL/GenBank/DDBJ databases">
        <title>Genome sequences of Thiorhodococcus mannitoliphagus and Thiorhodococcus minor, purple sulfur photosynthetic bacteria in the gammaproteobacterial family, Chromatiaceae.</title>
        <authorList>
            <person name="Aviles F.A."/>
            <person name="Meyer T.E."/>
            <person name="Kyndt J.A."/>
        </authorList>
    </citation>
    <scope>NUCLEOTIDE SEQUENCE [LARGE SCALE GENOMIC DNA]</scope>
    <source>
        <strain evidence="1 2">DSM 18266</strain>
    </source>
</reference>
<dbReference type="AlphaFoldDB" id="A0A6P1DM51"/>
<dbReference type="RefSeq" id="WP_164652032.1">
    <property type="nucleotide sequence ID" value="NZ_JAAIJR010000005.1"/>
</dbReference>